<name>A0A4Q1C2H0_9BACT</name>
<dbReference type="Pfam" id="PF04055">
    <property type="entry name" value="Radical_SAM"/>
    <property type="match status" value="1"/>
</dbReference>
<comment type="function">
    <text evidence="10">Probably acts as a heme chaperone, transferring heme to an unknown acceptor. Binds one molecule of heme per monomer, possibly covalently. Binds 1 [4Fe-4S] cluster. The cluster is coordinated with 3 cysteines and an exchangeable S-adenosyl-L-methionine.</text>
</comment>
<evidence type="ECO:0000256" key="6">
    <source>
        <dbReference type="ARBA" id="ARBA00022723"/>
    </source>
</evidence>
<dbReference type="GO" id="GO:0004109">
    <property type="term" value="F:coproporphyrinogen oxidase activity"/>
    <property type="evidence" value="ECO:0007669"/>
    <property type="project" value="InterPro"/>
</dbReference>
<reference evidence="12 13" key="1">
    <citation type="submission" date="2019-01" db="EMBL/GenBank/DDBJ databases">
        <title>Cytophagaceae bacterium strain CAR-16.</title>
        <authorList>
            <person name="Chen W.-M."/>
        </authorList>
    </citation>
    <scope>NUCLEOTIDE SEQUENCE [LARGE SCALE GENOMIC DNA]</scope>
    <source>
        <strain evidence="12 13">CAR-16</strain>
    </source>
</reference>
<dbReference type="GO" id="GO:0005737">
    <property type="term" value="C:cytoplasm"/>
    <property type="evidence" value="ECO:0007669"/>
    <property type="project" value="UniProtKB-SubCell"/>
</dbReference>
<dbReference type="InterPro" id="IPR013785">
    <property type="entry name" value="Aldolase_TIM"/>
</dbReference>
<keyword evidence="4 10" id="KW-0349">Heme</keyword>
<accession>A0A4Q1C2H0</accession>
<keyword evidence="7 10" id="KW-0408">Iron</keyword>
<comment type="caution">
    <text evidence="12">The sequence shown here is derived from an EMBL/GenBank/DDBJ whole genome shotgun (WGS) entry which is preliminary data.</text>
</comment>
<dbReference type="Proteomes" id="UP000289455">
    <property type="component" value="Unassembled WGS sequence"/>
</dbReference>
<dbReference type="SFLD" id="SFLDG01082">
    <property type="entry name" value="B12-binding_domain_containing"/>
    <property type="match status" value="1"/>
</dbReference>
<dbReference type="Pfam" id="PF06969">
    <property type="entry name" value="HemN_C"/>
    <property type="match status" value="1"/>
</dbReference>
<evidence type="ECO:0000256" key="4">
    <source>
        <dbReference type="ARBA" id="ARBA00022617"/>
    </source>
</evidence>
<dbReference type="PANTHER" id="PTHR13932:SF5">
    <property type="entry name" value="RADICAL S-ADENOSYL METHIONINE DOMAIN-CONTAINING PROTEIN 1, MITOCHONDRIAL"/>
    <property type="match status" value="1"/>
</dbReference>
<keyword evidence="6 10" id="KW-0479">Metal-binding</keyword>
<dbReference type="SUPFAM" id="SSF102114">
    <property type="entry name" value="Radical SAM enzymes"/>
    <property type="match status" value="1"/>
</dbReference>
<evidence type="ECO:0000259" key="11">
    <source>
        <dbReference type="PROSITE" id="PS51918"/>
    </source>
</evidence>
<dbReference type="InterPro" id="IPR010723">
    <property type="entry name" value="HemN_C"/>
</dbReference>
<dbReference type="EMBL" id="SDHY01000001">
    <property type="protein sequence ID" value="RXK52464.1"/>
    <property type="molecule type" value="Genomic_DNA"/>
</dbReference>
<keyword evidence="13" id="KW-1185">Reference proteome</keyword>
<evidence type="ECO:0000256" key="8">
    <source>
        <dbReference type="ARBA" id="ARBA00023014"/>
    </source>
</evidence>
<dbReference type="InterPro" id="IPR034505">
    <property type="entry name" value="Coproporphyrinogen-III_oxidase"/>
</dbReference>
<dbReference type="AlphaFoldDB" id="A0A4Q1C2H0"/>
<dbReference type="SFLD" id="SFLDF00288">
    <property type="entry name" value="HemN-like__clustered_with_nucl"/>
    <property type="match status" value="1"/>
</dbReference>
<dbReference type="PANTHER" id="PTHR13932">
    <property type="entry name" value="COPROPORPHYRINIGEN III OXIDASE"/>
    <property type="match status" value="1"/>
</dbReference>
<protein>
    <recommendedName>
        <fullName evidence="3 10">Heme chaperone HemW</fullName>
    </recommendedName>
</protein>
<evidence type="ECO:0000256" key="9">
    <source>
        <dbReference type="ARBA" id="ARBA00023186"/>
    </source>
</evidence>
<evidence type="ECO:0000256" key="3">
    <source>
        <dbReference type="ARBA" id="ARBA00017228"/>
    </source>
</evidence>
<dbReference type="InterPro" id="IPR058240">
    <property type="entry name" value="rSAM_sf"/>
</dbReference>
<evidence type="ECO:0000313" key="12">
    <source>
        <dbReference type="EMBL" id="RXK52464.1"/>
    </source>
</evidence>
<evidence type="ECO:0000256" key="7">
    <source>
        <dbReference type="ARBA" id="ARBA00023004"/>
    </source>
</evidence>
<dbReference type="GO" id="GO:0046872">
    <property type="term" value="F:metal ion binding"/>
    <property type="evidence" value="ECO:0007669"/>
    <property type="project" value="UniProtKB-UniRule"/>
</dbReference>
<proteinExistence type="inferred from homology"/>
<keyword evidence="10" id="KW-0963">Cytoplasm</keyword>
<organism evidence="12 13">
    <name type="scientific">Aquirufa rosea</name>
    <dbReference type="NCBI Taxonomy" id="2509241"/>
    <lineage>
        <taxon>Bacteria</taxon>
        <taxon>Pseudomonadati</taxon>
        <taxon>Bacteroidota</taxon>
        <taxon>Cytophagia</taxon>
        <taxon>Cytophagales</taxon>
        <taxon>Flectobacillaceae</taxon>
        <taxon>Aquirufa</taxon>
    </lineage>
</organism>
<feature type="domain" description="Radical SAM core" evidence="11">
    <location>
        <begin position="1"/>
        <end position="230"/>
    </location>
</feature>
<sequence length="374" mass="43258">MHLYLHIPFCRQACHYCDFHFSTQLSQKDELLEAMLHELDRKKDYLSNINLETIYLGGGTPSLLSDEQLHQLFDRIHRLFTVNPQAEITLEANPEDLNPEYIQLLKQLGVNRLSIGIQTFNEESLQFLHRNHCSQQSILGVKNAQHAGLENISIDIIYGLPKHELVDTEKDILQAIDLGVEHISAYSLTIESRTVFGKQKSRGLLTETPESKMAGHFELSHQLLKSAHFEAYEISNFAKNKRYSQHNSSYWNQEEYLGIGPSAHSFNLHSRQWNIANNKKYIQGIKEGKGFFEQEQLSPENRINEYIMTRLRTMWGIDLAYVKNTYQQLNQAFPQEVLENWKNRQFAEEINGHLILTDSGKLIADKLSGDIFLI</sequence>
<dbReference type="OrthoDB" id="9808022at2"/>
<dbReference type="Gene3D" id="3.20.20.70">
    <property type="entry name" value="Aldolase class I"/>
    <property type="match status" value="1"/>
</dbReference>
<dbReference type="GO" id="GO:0006779">
    <property type="term" value="P:porphyrin-containing compound biosynthetic process"/>
    <property type="evidence" value="ECO:0007669"/>
    <property type="project" value="InterPro"/>
</dbReference>
<dbReference type="InterPro" id="IPR004559">
    <property type="entry name" value="HemW-like"/>
</dbReference>
<dbReference type="RefSeq" id="WP_129025758.1">
    <property type="nucleotide sequence ID" value="NZ_SDHY01000001.1"/>
</dbReference>
<comment type="similarity">
    <text evidence="2">Belongs to the anaerobic coproporphyrinogen-III oxidase family. HemW subfamily.</text>
</comment>
<evidence type="ECO:0000313" key="13">
    <source>
        <dbReference type="Proteomes" id="UP000289455"/>
    </source>
</evidence>
<keyword evidence="9 10" id="KW-0143">Chaperone</keyword>
<dbReference type="SFLD" id="SFLDG01065">
    <property type="entry name" value="anaerobic_coproporphyrinogen-I"/>
    <property type="match status" value="1"/>
</dbReference>
<evidence type="ECO:0000256" key="10">
    <source>
        <dbReference type="RuleBase" id="RU364116"/>
    </source>
</evidence>
<comment type="cofactor">
    <cofactor evidence="1">
        <name>[4Fe-4S] cluster</name>
        <dbReference type="ChEBI" id="CHEBI:49883"/>
    </cofactor>
</comment>
<dbReference type="SMART" id="SM00729">
    <property type="entry name" value="Elp3"/>
    <property type="match status" value="1"/>
</dbReference>
<dbReference type="NCBIfam" id="TIGR00539">
    <property type="entry name" value="hemN_rel"/>
    <property type="match status" value="1"/>
</dbReference>
<dbReference type="SFLD" id="SFLDF00562">
    <property type="entry name" value="HemN-like__clustered_with_heat"/>
    <property type="match status" value="1"/>
</dbReference>
<evidence type="ECO:0000256" key="2">
    <source>
        <dbReference type="ARBA" id="ARBA00006100"/>
    </source>
</evidence>
<dbReference type="CDD" id="cd01335">
    <property type="entry name" value="Radical_SAM"/>
    <property type="match status" value="1"/>
</dbReference>
<dbReference type="SFLD" id="SFLDS00029">
    <property type="entry name" value="Radical_SAM"/>
    <property type="match status" value="1"/>
</dbReference>
<dbReference type="GO" id="GO:0051539">
    <property type="term" value="F:4 iron, 4 sulfur cluster binding"/>
    <property type="evidence" value="ECO:0007669"/>
    <property type="project" value="UniProtKB-UniRule"/>
</dbReference>
<dbReference type="InterPro" id="IPR007197">
    <property type="entry name" value="rSAM"/>
</dbReference>
<evidence type="ECO:0000256" key="5">
    <source>
        <dbReference type="ARBA" id="ARBA00022691"/>
    </source>
</evidence>
<comment type="subcellular location">
    <subcellularLocation>
        <location evidence="10">Cytoplasm</location>
    </subcellularLocation>
</comment>
<gene>
    <name evidence="12" type="primary">hemW</name>
    <name evidence="12" type="ORF">ESB04_02095</name>
</gene>
<keyword evidence="10" id="KW-0004">4Fe-4S</keyword>
<keyword evidence="8 10" id="KW-0411">Iron-sulfur</keyword>
<dbReference type="InterPro" id="IPR006638">
    <property type="entry name" value="Elp3/MiaA/NifB-like_rSAM"/>
</dbReference>
<dbReference type="PROSITE" id="PS51918">
    <property type="entry name" value="RADICAL_SAM"/>
    <property type="match status" value="1"/>
</dbReference>
<evidence type="ECO:0000256" key="1">
    <source>
        <dbReference type="ARBA" id="ARBA00001966"/>
    </source>
</evidence>
<keyword evidence="5 10" id="KW-0949">S-adenosyl-L-methionine</keyword>